<dbReference type="RefSeq" id="WP_425547886.1">
    <property type="nucleotide sequence ID" value="NZ_BAAAUV010000060.1"/>
</dbReference>
<keyword evidence="2" id="KW-1185">Reference proteome</keyword>
<reference evidence="2" key="1">
    <citation type="journal article" date="2019" name="Int. J. Syst. Evol. Microbiol.">
        <title>The Global Catalogue of Microorganisms (GCM) 10K type strain sequencing project: providing services to taxonomists for standard genome sequencing and annotation.</title>
        <authorList>
            <consortium name="The Broad Institute Genomics Platform"/>
            <consortium name="The Broad Institute Genome Sequencing Center for Infectious Disease"/>
            <person name="Wu L."/>
            <person name="Ma J."/>
        </authorList>
    </citation>
    <scope>NUCLEOTIDE SEQUENCE [LARGE SCALE GENOMIC DNA]</scope>
    <source>
        <strain evidence="2">JCM 9377</strain>
    </source>
</reference>
<dbReference type="Pfam" id="PF24585">
    <property type="entry name" value="YunG"/>
    <property type="match status" value="1"/>
</dbReference>
<evidence type="ECO:0000313" key="2">
    <source>
        <dbReference type="Proteomes" id="UP001501237"/>
    </source>
</evidence>
<comment type="caution">
    <text evidence="1">The sequence shown here is derived from an EMBL/GenBank/DDBJ whole genome shotgun (WGS) entry which is preliminary data.</text>
</comment>
<dbReference type="InterPro" id="IPR056238">
    <property type="entry name" value="YunG-like"/>
</dbReference>
<sequence>MYAGCRVRPGPTGARPIPLGAHCDITALIVNDLLGGDLMLGDVHQWGRRSTRRYHYWNRLDSELGGLVRVKQIVGVFGGWCCRYRSPLAERAQHQRHRCSVDLVTD</sequence>
<dbReference type="EMBL" id="BAAAUV010000060">
    <property type="protein sequence ID" value="GAA3243621.1"/>
    <property type="molecule type" value="Genomic_DNA"/>
</dbReference>
<proteinExistence type="predicted"/>
<organism evidence="1 2">
    <name type="scientific">Actinocorallia longicatena</name>
    <dbReference type="NCBI Taxonomy" id="111803"/>
    <lineage>
        <taxon>Bacteria</taxon>
        <taxon>Bacillati</taxon>
        <taxon>Actinomycetota</taxon>
        <taxon>Actinomycetes</taxon>
        <taxon>Streptosporangiales</taxon>
        <taxon>Thermomonosporaceae</taxon>
        <taxon>Actinocorallia</taxon>
    </lineage>
</organism>
<accession>A0ABP6QPD9</accession>
<evidence type="ECO:0000313" key="1">
    <source>
        <dbReference type="EMBL" id="GAA3243621.1"/>
    </source>
</evidence>
<name>A0ABP6QPD9_9ACTN</name>
<gene>
    <name evidence="1" type="ORF">GCM10010468_81700</name>
</gene>
<protein>
    <submittedName>
        <fullName evidence="1">Uncharacterized protein</fullName>
    </submittedName>
</protein>
<dbReference type="Proteomes" id="UP001501237">
    <property type="component" value="Unassembled WGS sequence"/>
</dbReference>